<dbReference type="EMBL" id="JAGWCR010000002">
    <property type="protein sequence ID" value="MBS3648098.1"/>
    <property type="molecule type" value="Genomic_DNA"/>
</dbReference>
<accession>A0A942DYZ5</accession>
<dbReference type="InterPro" id="IPR032789">
    <property type="entry name" value="T2SS-T3SS_pil_N"/>
</dbReference>
<dbReference type="Proteomes" id="UP000680348">
    <property type="component" value="Unassembled WGS sequence"/>
</dbReference>
<dbReference type="Pfam" id="PF13629">
    <property type="entry name" value="T2SS-T3SS_pil_N"/>
    <property type="match status" value="1"/>
</dbReference>
<name>A0A942DYZ5_9HYPH</name>
<dbReference type="PRINTS" id="PR00811">
    <property type="entry name" value="BCTERIALGSPD"/>
</dbReference>
<dbReference type="RefSeq" id="WP_188253647.1">
    <property type="nucleotide sequence ID" value="NZ_JABVCF010000002.1"/>
</dbReference>
<protein>
    <submittedName>
        <fullName evidence="5">Type II and III secretion system protein family protein</fullName>
    </submittedName>
</protein>
<evidence type="ECO:0000256" key="2">
    <source>
        <dbReference type="SAM" id="SignalP"/>
    </source>
</evidence>
<comment type="similarity">
    <text evidence="1">Belongs to the bacterial secretin family.</text>
</comment>
<evidence type="ECO:0000313" key="6">
    <source>
        <dbReference type="Proteomes" id="UP000680348"/>
    </source>
</evidence>
<dbReference type="GO" id="GO:0015627">
    <property type="term" value="C:type II protein secretion system complex"/>
    <property type="evidence" value="ECO:0007669"/>
    <property type="project" value="TreeGrafter"/>
</dbReference>
<sequence length="483" mass="51784">MAATAWLAVASPVLASLAISNAEAQERLITLGRGSVSQVVVPPGSTITIKTSQSFSDIVVGNSDVADVVPLTERSLYVQGKGPGTTNISIYSEAKALLGVIDVRVRLDFEELNGQIRAAVPSARITVSNVNNQIRLSGVVKDARDLTRVLEIAQQYSEDPVINQLRVQDAQQVMLEVRVIEASRQAGRDLGIGFRGVRPADNSLVTLAPRLGIGVDDKRLVTTVEPVVTQNGTPFGETIAKILEISGWRIDLVINALEGKGLVRRLAQPNLTSISGETASFHAGGEVPILNAVQGENGSVATETSYRPYGVKLSFTPVVLDNGLINLTIVPEVSELDRSVSVNGNPGFISRRAQATIELRDGQSFAMAGLLQTINGTDVKQLPWLGQVPVLGALFRSTSFQKRESDLVIVVTPRIVRPASPDEKLYSPLGQTRPGNDVEMFMLGMLEVDKDMIRGFRTGKGVVGPYGHIIDLTFEGAHAIGKK</sequence>
<evidence type="ECO:0000313" key="5">
    <source>
        <dbReference type="EMBL" id="MBS3648098.1"/>
    </source>
</evidence>
<gene>
    <name evidence="5" type="ORF">KEU06_05575</name>
</gene>
<organism evidence="5 6">
    <name type="scientific">Pseudaminobacter soli</name>
    <name type="common">ex Zhang et al. 2022</name>
    <dbReference type="NCBI Taxonomy" id="2831468"/>
    <lineage>
        <taxon>Bacteria</taxon>
        <taxon>Pseudomonadati</taxon>
        <taxon>Pseudomonadota</taxon>
        <taxon>Alphaproteobacteria</taxon>
        <taxon>Hyphomicrobiales</taxon>
        <taxon>Phyllobacteriaceae</taxon>
        <taxon>Pseudaminobacter</taxon>
    </lineage>
</organism>
<keyword evidence="2" id="KW-0732">Signal</keyword>
<feature type="domain" description="Pilus formation protein N-terminal" evidence="4">
    <location>
        <begin position="38"/>
        <end position="105"/>
    </location>
</feature>
<feature type="signal peptide" evidence="2">
    <location>
        <begin position="1"/>
        <end position="24"/>
    </location>
</feature>
<keyword evidence="6" id="KW-1185">Reference proteome</keyword>
<dbReference type="PANTHER" id="PTHR30332:SF17">
    <property type="entry name" value="TYPE IV PILIATION SYSTEM PROTEIN DR_0774-RELATED"/>
    <property type="match status" value="1"/>
</dbReference>
<dbReference type="Pfam" id="PF00263">
    <property type="entry name" value="Secretin"/>
    <property type="match status" value="1"/>
</dbReference>
<dbReference type="InterPro" id="IPR001775">
    <property type="entry name" value="GspD/PilQ"/>
</dbReference>
<comment type="caution">
    <text evidence="5">The sequence shown here is derived from an EMBL/GenBank/DDBJ whole genome shotgun (WGS) entry which is preliminary data.</text>
</comment>
<reference evidence="5" key="1">
    <citation type="submission" date="2021-04" db="EMBL/GenBank/DDBJ databases">
        <title>Pseudaminobacter soli sp. nov., isolated from paddy soil contaminated by heavy metals.</title>
        <authorList>
            <person name="Zhang K."/>
        </authorList>
    </citation>
    <scope>NUCLEOTIDE SEQUENCE</scope>
    <source>
        <strain evidence="5">19-2017</strain>
    </source>
</reference>
<dbReference type="GO" id="GO:0009306">
    <property type="term" value="P:protein secretion"/>
    <property type="evidence" value="ECO:0007669"/>
    <property type="project" value="InterPro"/>
</dbReference>
<evidence type="ECO:0000256" key="1">
    <source>
        <dbReference type="RuleBase" id="RU004003"/>
    </source>
</evidence>
<dbReference type="InterPro" id="IPR050810">
    <property type="entry name" value="Bact_Secretion_Sys_Channel"/>
</dbReference>
<dbReference type="InterPro" id="IPR004846">
    <property type="entry name" value="T2SS/T3SS_dom"/>
</dbReference>
<feature type="domain" description="Type II/III secretion system secretin-like" evidence="3">
    <location>
        <begin position="256"/>
        <end position="417"/>
    </location>
</feature>
<dbReference type="AlphaFoldDB" id="A0A942DYZ5"/>
<feature type="chain" id="PRO_5037996463" evidence="2">
    <location>
        <begin position="25"/>
        <end position="483"/>
    </location>
</feature>
<evidence type="ECO:0000259" key="3">
    <source>
        <dbReference type="Pfam" id="PF00263"/>
    </source>
</evidence>
<dbReference type="PANTHER" id="PTHR30332">
    <property type="entry name" value="PROBABLE GENERAL SECRETION PATHWAY PROTEIN D"/>
    <property type="match status" value="1"/>
</dbReference>
<evidence type="ECO:0000259" key="4">
    <source>
        <dbReference type="Pfam" id="PF13629"/>
    </source>
</evidence>
<proteinExistence type="inferred from homology"/>